<evidence type="ECO:0000313" key="1">
    <source>
        <dbReference type="EMBL" id="SFN33360.1"/>
    </source>
</evidence>
<evidence type="ECO:0000313" key="2">
    <source>
        <dbReference type="Proteomes" id="UP000183107"/>
    </source>
</evidence>
<protein>
    <submittedName>
        <fullName evidence="1">Uncharacterized protein</fullName>
    </submittedName>
</protein>
<dbReference type="Proteomes" id="UP000183107">
    <property type="component" value="Unassembled WGS sequence"/>
</dbReference>
<sequence>MNKAMNINLHIDRLILDGINIPHSQRHLLQASVEGELTRLLTEGGVAQRSVSGTALPHVQASGMNLSSATDPTYLGRQIAQSVYGGFGK</sequence>
<keyword evidence="2" id="KW-1185">Reference proteome</keyword>
<gene>
    <name evidence="1" type="ORF">SAMN05216386_0529</name>
</gene>
<dbReference type="AlphaFoldDB" id="A0A1I4Y782"/>
<name>A0A1I4Y782_9PROT</name>
<accession>A0A1I4Y782</accession>
<proteinExistence type="predicted"/>
<reference evidence="2" key="1">
    <citation type="submission" date="2016-10" db="EMBL/GenBank/DDBJ databases">
        <authorList>
            <person name="Varghese N."/>
        </authorList>
    </citation>
    <scope>NUCLEOTIDE SEQUENCE [LARGE SCALE GENOMIC DNA]</scope>
    <source>
        <strain evidence="2">Nsp8</strain>
    </source>
</reference>
<organism evidence="1 2">
    <name type="scientific">Nitrosospira briensis</name>
    <dbReference type="NCBI Taxonomy" id="35799"/>
    <lineage>
        <taxon>Bacteria</taxon>
        <taxon>Pseudomonadati</taxon>
        <taxon>Pseudomonadota</taxon>
        <taxon>Betaproteobacteria</taxon>
        <taxon>Nitrosomonadales</taxon>
        <taxon>Nitrosomonadaceae</taxon>
        <taxon>Nitrosospira</taxon>
    </lineage>
</organism>
<dbReference type="RefSeq" id="WP_218144959.1">
    <property type="nucleotide sequence ID" value="NZ_FOVJ01000001.1"/>
</dbReference>
<dbReference type="EMBL" id="FOVJ01000001">
    <property type="protein sequence ID" value="SFN33360.1"/>
    <property type="molecule type" value="Genomic_DNA"/>
</dbReference>